<reference evidence="1 2" key="1">
    <citation type="submission" date="2014-11" db="EMBL/GenBank/DDBJ databases">
        <authorList>
            <person name="Fedida A."/>
            <person name="Lindell D."/>
        </authorList>
    </citation>
    <scope>NUCLEOTIDE SEQUENCE [LARGE SCALE GENOMIC DNA]</scope>
</reference>
<keyword evidence="2" id="KW-1185">Reference proteome</keyword>
<dbReference type="RefSeq" id="YP_009188100.1">
    <property type="nucleotide sequence ID" value="NC_028663.1"/>
</dbReference>
<dbReference type="EMBL" id="KP211958">
    <property type="protein sequence ID" value="AJK27452.1"/>
    <property type="molecule type" value="Genomic_DNA"/>
</dbReference>
<protein>
    <submittedName>
        <fullName evidence="1">Uncharacterized protein</fullName>
    </submittedName>
</protein>
<sequence length="46" mass="5498">MARRKRTNKLKNPPSLKSIKWKEDLLEKGPKSFMQAILYEQLKKQP</sequence>
<dbReference type="Proteomes" id="UP000032135">
    <property type="component" value="Segment"/>
</dbReference>
<organism evidence="1 2">
    <name type="scientific">Cyanophage P-TIM40</name>
    <dbReference type="NCBI Taxonomy" id="1589733"/>
    <lineage>
        <taxon>Viruses</taxon>
        <taxon>Duplodnaviria</taxon>
        <taxon>Heunggongvirae</taxon>
        <taxon>Uroviricota</taxon>
        <taxon>Caudoviricetes</taxon>
        <taxon>Pantevenvirales</taxon>
        <taxon>Kyanoviridae</taxon>
        <taxon>Libanvirus</taxon>
        <taxon>Libanvirus ptim40</taxon>
    </lineage>
</organism>
<evidence type="ECO:0000313" key="2">
    <source>
        <dbReference type="Proteomes" id="UP000032135"/>
    </source>
</evidence>
<dbReference type="KEGG" id="vg:26516570"/>
<accession>A0A0C5ADT5</accession>
<proteinExistence type="predicted"/>
<name>A0A0C5ADT5_9CAUD</name>
<evidence type="ECO:0000313" key="1">
    <source>
        <dbReference type="EMBL" id="AJK27452.1"/>
    </source>
</evidence>
<dbReference type="GeneID" id="26516570"/>
<gene>
    <name evidence="1" type="ORF">PTIM40_25</name>
</gene>